<reference evidence="3" key="1">
    <citation type="journal article" date="2019" name="Nat. Commun.">
        <title>The genome of broomcorn millet.</title>
        <authorList>
            <person name="Zou C."/>
            <person name="Miki D."/>
            <person name="Li D."/>
            <person name="Tang Q."/>
            <person name="Xiao L."/>
            <person name="Rajput S."/>
            <person name="Deng P."/>
            <person name="Jia W."/>
            <person name="Huang R."/>
            <person name="Zhang M."/>
            <person name="Sun Y."/>
            <person name="Hu J."/>
            <person name="Fu X."/>
            <person name="Schnable P.S."/>
            <person name="Li F."/>
            <person name="Zhang H."/>
            <person name="Feng B."/>
            <person name="Zhu X."/>
            <person name="Liu R."/>
            <person name="Schnable J.C."/>
            <person name="Zhu J.-K."/>
            <person name="Zhang H."/>
        </authorList>
    </citation>
    <scope>NUCLEOTIDE SEQUENCE [LARGE SCALE GENOMIC DNA]</scope>
</reference>
<comment type="caution">
    <text evidence="2">The sequence shown here is derived from an EMBL/GenBank/DDBJ whole genome shotgun (WGS) entry which is preliminary data.</text>
</comment>
<dbReference type="PANTHER" id="PTHR33334">
    <property type="entry name" value="PROTEIN LNK1"/>
    <property type="match status" value="1"/>
</dbReference>
<organism evidence="2 3">
    <name type="scientific">Panicum miliaceum</name>
    <name type="common">Proso millet</name>
    <name type="synonym">Broomcorn millet</name>
    <dbReference type="NCBI Taxonomy" id="4540"/>
    <lineage>
        <taxon>Eukaryota</taxon>
        <taxon>Viridiplantae</taxon>
        <taxon>Streptophyta</taxon>
        <taxon>Embryophyta</taxon>
        <taxon>Tracheophyta</taxon>
        <taxon>Spermatophyta</taxon>
        <taxon>Magnoliopsida</taxon>
        <taxon>Liliopsida</taxon>
        <taxon>Poales</taxon>
        <taxon>Poaceae</taxon>
        <taxon>PACMAD clade</taxon>
        <taxon>Panicoideae</taxon>
        <taxon>Panicodae</taxon>
        <taxon>Paniceae</taxon>
        <taxon>Panicinae</taxon>
        <taxon>Panicum</taxon>
        <taxon>Panicum sect. Panicum</taxon>
    </lineage>
</organism>
<name>A0A3L6QLT6_PANMI</name>
<dbReference type="STRING" id="4540.A0A3L6QLT6"/>
<dbReference type="GO" id="GO:0007623">
    <property type="term" value="P:circadian rhythm"/>
    <property type="evidence" value="ECO:0007669"/>
    <property type="project" value="InterPro"/>
</dbReference>
<feature type="compositionally biased region" description="Polar residues" evidence="1">
    <location>
        <begin position="163"/>
        <end position="182"/>
    </location>
</feature>
<feature type="region of interest" description="Disordered" evidence="1">
    <location>
        <begin position="72"/>
        <end position="99"/>
    </location>
</feature>
<evidence type="ECO:0008006" key="4">
    <source>
        <dbReference type="Google" id="ProtNLM"/>
    </source>
</evidence>
<dbReference type="GO" id="GO:0006355">
    <property type="term" value="P:regulation of DNA-templated transcription"/>
    <property type="evidence" value="ECO:0007669"/>
    <property type="project" value="InterPro"/>
</dbReference>
<keyword evidence="3" id="KW-1185">Reference proteome</keyword>
<feature type="region of interest" description="Disordered" evidence="1">
    <location>
        <begin position="250"/>
        <end position="269"/>
    </location>
</feature>
<evidence type="ECO:0000313" key="3">
    <source>
        <dbReference type="Proteomes" id="UP000275267"/>
    </source>
</evidence>
<protein>
    <recommendedName>
        <fullName evidence="4">Protein LNK1-like</fullName>
    </recommendedName>
</protein>
<dbReference type="AlphaFoldDB" id="A0A3L6QLT6"/>
<gene>
    <name evidence="2" type="ORF">C2845_PM12G27410</name>
</gene>
<dbReference type="EMBL" id="PQIB02000012">
    <property type="protein sequence ID" value="RLM80406.1"/>
    <property type="molecule type" value="Genomic_DNA"/>
</dbReference>
<feature type="region of interest" description="Disordered" evidence="1">
    <location>
        <begin position="163"/>
        <end position="193"/>
    </location>
</feature>
<sequence length="464" mass="50049">MPHCAVGLSSSTPGVAELRARTLSQSRRCDSEHREFDSSIAINTMGEFPMISDHSTLLQGHGVLGAEGCLGIRSSEGKSVPTQDDRKNKRKKDNMFDSDWPELASLDDFEPSPRNFDPTFEIGSSYFEDTLWSLNLSPEARLVPSSYFDGVDFSIDRDENTVLKTNPTKTKQQSRNGASDTPLNCAARGSSSSGISDAELLVPFDNIELGNQIGCCEGLEAILCPSQEMQASTASSSMCSGETVASSTFSGPDSVAAHIPRPSKKPQDPFSGAPDMILEEMAGNPLDMYFPPLATYEQPGLPTSDATSAQKHRFPEEFAGSRALNCAESQLCAKEIASAGLHGQPSSAVVLEAVPVKELGFHKLQEGMNQLDLATKGRIRDALYRLANGVEQRHCVAGCGGVGSSGSKSLTGSSSNSETFNNECLSHSPDFSVKDVELWGFVYPSKYEEMLTLCRTEKPGICRW</sequence>
<dbReference type="PANTHER" id="PTHR33334:SF3">
    <property type="entry name" value="PROTEIN LNK1"/>
    <property type="match status" value="1"/>
</dbReference>
<dbReference type="OrthoDB" id="618331at2759"/>
<evidence type="ECO:0000256" key="1">
    <source>
        <dbReference type="SAM" id="MobiDB-lite"/>
    </source>
</evidence>
<dbReference type="InterPro" id="IPR039928">
    <property type="entry name" value="LNK"/>
</dbReference>
<accession>A0A3L6QLT6</accession>
<dbReference type="Proteomes" id="UP000275267">
    <property type="component" value="Unassembled WGS sequence"/>
</dbReference>
<evidence type="ECO:0000313" key="2">
    <source>
        <dbReference type="EMBL" id="RLM80406.1"/>
    </source>
</evidence>
<proteinExistence type="predicted"/>